<organism evidence="7 8">
    <name type="scientific">Cellulosilyticum lentocellum (strain ATCC 49066 / DSM 5427 / NCIMB 11756 / RHM5)</name>
    <name type="common">Clostridium lentocellum</name>
    <dbReference type="NCBI Taxonomy" id="642492"/>
    <lineage>
        <taxon>Bacteria</taxon>
        <taxon>Bacillati</taxon>
        <taxon>Bacillota</taxon>
        <taxon>Clostridia</taxon>
        <taxon>Lachnospirales</taxon>
        <taxon>Cellulosilyticaceae</taxon>
        <taxon>Cellulosilyticum</taxon>
    </lineage>
</organism>
<dbReference type="HAMAP" id="MF_00528">
    <property type="entry name" value="Maf"/>
    <property type="match status" value="1"/>
</dbReference>
<name>F2JQE4_CELLD</name>
<evidence type="ECO:0000313" key="7">
    <source>
        <dbReference type="EMBL" id="ADZ83806.1"/>
    </source>
</evidence>
<dbReference type="eggNOG" id="COG0424">
    <property type="taxonomic scope" value="Bacteria"/>
</dbReference>
<dbReference type="Pfam" id="PF02545">
    <property type="entry name" value="Maf"/>
    <property type="match status" value="1"/>
</dbReference>
<comment type="function">
    <text evidence="6">Nucleoside triphosphate pyrophosphatase that hydrolyzes dTTP and UTP. May have a dual role in cell division arrest and in preventing the incorporation of modified nucleotides into cellular nucleic acids.</text>
</comment>
<proteinExistence type="inferred from homology"/>
<dbReference type="Gene3D" id="3.90.950.10">
    <property type="match status" value="1"/>
</dbReference>
<keyword evidence="5 6" id="KW-0546">Nucleotide metabolism</keyword>
<keyword evidence="4 6" id="KW-0378">Hydrolase</keyword>
<comment type="catalytic activity">
    <reaction evidence="6">
        <text>dTTP + H2O = dTMP + diphosphate + H(+)</text>
        <dbReference type="Rhea" id="RHEA:28534"/>
        <dbReference type="ChEBI" id="CHEBI:15377"/>
        <dbReference type="ChEBI" id="CHEBI:15378"/>
        <dbReference type="ChEBI" id="CHEBI:33019"/>
        <dbReference type="ChEBI" id="CHEBI:37568"/>
        <dbReference type="ChEBI" id="CHEBI:63528"/>
        <dbReference type="EC" id="3.6.1.9"/>
    </reaction>
</comment>
<dbReference type="InterPro" id="IPR029001">
    <property type="entry name" value="ITPase-like_fam"/>
</dbReference>
<dbReference type="FunFam" id="3.90.950.10:FF:000005">
    <property type="entry name" value="7-methyl-GTP pyrophosphatase"/>
    <property type="match status" value="1"/>
</dbReference>
<dbReference type="KEGG" id="cle:Clole_2092"/>
<dbReference type="HOGENOM" id="CLU_040416_0_0_9"/>
<feature type="site" description="Important for substrate specificity" evidence="6">
    <location>
        <position position="70"/>
    </location>
</feature>
<comment type="catalytic activity">
    <reaction evidence="6">
        <text>UTP + H2O = UMP + diphosphate + H(+)</text>
        <dbReference type="Rhea" id="RHEA:29395"/>
        <dbReference type="ChEBI" id="CHEBI:15377"/>
        <dbReference type="ChEBI" id="CHEBI:15378"/>
        <dbReference type="ChEBI" id="CHEBI:33019"/>
        <dbReference type="ChEBI" id="CHEBI:46398"/>
        <dbReference type="ChEBI" id="CHEBI:57865"/>
        <dbReference type="EC" id="3.6.1.9"/>
    </reaction>
</comment>
<dbReference type="InterPro" id="IPR003697">
    <property type="entry name" value="Maf-like"/>
</dbReference>
<feature type="site" description="Important for substrate specificity" evidence="6">
    <location>
        <position position="152"/>
    </location>
</feature>
<dbReference type="Proteomes" id="UP000008467">
    <property type="component" value="Chromosome"/>
</dbReference>
<evidence type="ECO:0000256" key="5">
    <source>
        <dbReference type="ARBA" id="ARBA00023080"/>
    </source>
</evidence>
<comment type="similarity">
    <text evidence="6">Belongs to the Maf family. YhdE subfamily.</text>
</comment>
<dbReference type="CDD" id="cd00555">
    <property type="entry name" value="Maf"/>
    <property type="match status" value="1"/>
</dbReference>
<dbReference type="STRING" id="642492.Clole_2092"/>
<evidence type="ECO:0000256" key="1">
    <source>
        <dbReference type="ARBA" id="ARBA00001968"/>
    </source>
</evidence>
<feature type="active site" description="Proton acceptor" evidence="6">
    <location>
        <position position="69"/>
    </location>
</feature>
<evidence type="ECO:0000256" key="3">
    <source>
        <dbReference type="ARBA" id="ARBA00022490"/>
    </source>
</evidence>
<keyword evidence="3 6" id="KW-0963">Cytoplasm</keyword>
<dbReference type="EMBL" id="CP002582">
    <property type="protein sequence ID" value="ADZ83806.1"/>
    <property type="molecule type" value="Genomic_DNA"/>
</dbReference>
<dbReference type="GO" id="GO:0036218">
    <property type="term" value="F:dTTP diphosphatase activity"/>
    <property type="evidence" value="ECO:0007669"/>
    <property type="project" value="RHEA"/>
</dbReference>
<dbReference type="GO" id="GO:0036221">
    <property type="term" value="F:UTP diphosphatase activity"/>
    <property type="evidence" value="ECO:0007669"/>
    <property type="project" value="RHEA"/>
</dbReference>
<sequence length="184" mass="20942">MKKIILASSSPRRRELIQLLDYPFEIHTREVEEIINPQLSPEENVKYLARLKAEAVAKEYSAEWIIGADTMVCLQSHILGKPKNEEEARKMLQLLSGQRHRVITGVALIKKNEVSTFCETTYVQMKILSKQEIDHYVATGEPLDKAGAYGIQGKGAIFIESIEGDYYNVVGLPIHQIYKRLLEN</sequence>
<dbReference type="GO" id="GO:0009117">
    <property type="term" value="P:nucleotide metabolic process"/>
    <property type="evidence" value="ECO:0007669"/>
    <property type="project" value="UniProtKB-KW"/>
</dbReference>
<evidence type="ECO:0000256" key="2">
    <source>
        <dbReference type="ARBA" id="ARBA00004496"/>
    </source>
</evidence>
<evidence type="ECO:0000256" key="4">
    <source>
        <dbReference type="ARBA" id="ARBA00022801"/>
    </source>
</evidence>
<dbReference type="PANTHER" id="PTHR43213:SF5">
    <property type="entry name" value="BIFUNCTIONAL DTTP_UTP PYROPHOSPHATASE_METHYLTRANSFERASE PROTEIN-RELATED"/>
    <property type="match status" value="1"/>
</dbReference>
<feature type="site" description="Important for substrate specificity" evidence="6">
    <location>
        <position position="12"/>
    </location>
</feature>
<dbReference type="GO" id="GO:0005737">
    <property type="term" value="C:cytoplasm"/>
    <property type="evidence" value="ECO:0007669"/>
    <property type="project" value="UniProtKB-SubCell"/>
</dbReference>
<dbReference type="NCBIfam" id="TIGR00172">
    <property type="entry name" value="maf"/>
    <property type="match status" value="1"/>
</dbReference>
<dbReference type="EC" id="3.6.1.9" evidence="6"/>
<comment type="caution">
    <text evidence="6">Lacks conserved residue(s) required for the propagation of feature annotation.</text>
</comment>
<gene>
    <name evidence="7" type="ordered locus">Clole_2092</name>
</gene>
<dbReference type="SUPFAM" id="SSF52972">
    <property type="entry name" value="ITPase-like"/>
    <property type="match status" value="1"/>
</dbReference>
<keyword evidence="8" id="KW-1185">Reference proteome</keyword>
<comment type="subcellular location">
    <subcellularLocation>
        <location evidence="2 6">Cytoplasm</location>
    </subcellularLocation>
</comment>
<protein>
    <recommendedName>
        <fullName evidence="6">dTTP/UTP pyrophosphatase</fullName>
        <shortName evidence="6">dTTPase/UTPase</shortName>
        <ecNumber evidence="6">3.6.1.9</ecNumber>
    </recommendedName>
    <alternativeName>
        <fullName evidence="6">Nucleoside triphosphate pyrophosphatase</fullName>
    </alternativeName>
    <alternativeName>
        <fullName evidence="6">Nucleotide pyrophosphatase</fullName>
        <shortName evidence="6">Nucleotide PPase</shortName>
    </alternativeName>
</protein>
<evidence type="ECO:0000256" key="6">
    <source>
        <dbReference type="HAMAP-Rule" id="MF_00528"/>
    </source>
</evidence>
<accession>F2JQE4</accession>
<dbReference type="AlphaFoldDB" id="F2JQE4"/>
<dbReference type="PIRSF" id="PIRSF006305">
    <property type="entry name" value="Maf"/>
    <property type="match status" value="1"/>
</dbReference>
<dbReference type="PANTHER" id="PTHR43213">
    <property type="entry name" value="BIFUNCTIONAL DTTP/UTP PYROPHOSPHATASE/METHYLTRANSFERASE PROTEIN-RELATED"/>
    <property type="match status" value="1"/>
</dbReference>
<comment type="cofactor">
    <cofactor evidence="1 6">
        <name>a divalent metal cation</name>
        <dbReference type="ChEBI" id="CHEBI:60240"/>
    </cofactor>
</comment>
<dbReference type="RefSeq" id="WP_013657100.1">
    <property type="nucleotide sequence ID" value="NC_015275.1"/>
</dbReference>
<evidence type="ECO:0000313" key="8">
    <source>
        <dbReference type="Proteomes" id="UP000008467"/>
    </source>
</evidence>
<reference evidence="7 8" key="1">
    <citation type="journal article" date="2011" name="J. Bacteriol.">
        <title>Complete genome sequence of the cellulose-degrading bacterium Cellulosilyticum lentocellum.</title>
        <authorList>
            <consortium name="US DOE Joint Genome Institute"/>
            <person name="Miller D.A."/>
            <person name="Suen G."/>
            <person name="Bruce D."/>
            <person name="Copeland A."/>
            <person name="Cheng J.F."/>
            <person name="Detter C."/>
            <person name="Goodwin L.A."/>
            <person name="Han C.S."/>
            <person name="Hauser L.J."/>
            <person name="Land M.L."/>
            <person name="Lapidus A."/>
            <person name="Lucas S."/>
            <person name="Meincke L."/>
            <person name="Pitluck S."/>
            <person name="Tapia R."/>
            <person name="Teshima H."/>
            <person name="Woyke T."/>
            <person name="Fox B.G."/>
            <person name="Angert E.R."/>
            <person name="Currie C.R."/>
        </authorList>
    </citation>
    <scope>NUCLEOTIDE SEQUENCE [LARGE SCALE GENOMIC DNA]</scope>
    <source>
        <strain evidence="8">ATCC 49066 / DSM 5427 / NCIMB 11756 / RHM5</strain>
    </source>
</reference>